<reference evidence="1 2" key="1">
    <citation type="submission" date="2020-09" db="EMBL/GenBank/DDBJ databases">
        <title>Sinomicrobium weinanense sp. nov., a halophilic bacteria isolated from saline-alkali soil.</title>
        <authorList>
            <person name="Wu P."/>
            <person name="Ren H."/>
            <person name="Mei Y."/>
            <person name="Liang Y."/>
            <person name="Chen Z."/>
        </authorList>
    </citation>
    <scope>NUCLEOTIDE SEQUENCE [LARGE SCALE GENOMIC DNA]</scope>
    <source>
        <strain evidence="1 2">FJxs</strain>
    </source>
</reference>
<sequence>MKNIKFLIYTILALSITVSCIDDDNDELTGDAIMGGIMIDIKSDSEGKFLGTPESGVDLEDASVSISEASLHLVINETSGSFDDVEKLEVVKSFNGGEEIPIAETSSLPYTVDLSSIDDFLSGTGIAESDLRIGDQLSLIIKVYKTDGNVLYYTSSIGTFNLTLNCSYDLAGTYTMSNTICDNPQTVTISLNADGTWYASTADGGLLQFCTSNTSLQNDGNFSVICEGIVPPSDDVAYCPDFGIGCITGGSWDQENGILILEHNDDYFDNGAYTSTYVRQ</sequence>
<dbReference type="EMBL" id="JACVDC010000066">
    <property type="protein sequence ID" value="MBC9797637.1"/>
    <property type="molecule type" value="Genomic_DNA"/>
</dbReference>
<comment type="caution">
    <text evidence="1">The sequence shown here is derived from an EMBL/GenBank/DDBJ whole genome shotgun (WGS) entry which is preliminary data.</text>
</comment>
<protein>
    <submittedName>
        <fullName evidence="1">Uncharacterized protein</fullName>
    </submittedName>
</protein>
<dbReference type="Proteomes" id="UP000653730">
    <property type="component" value="Unassembled WGS sequence"/>
</dbReference>
<accession>A0A926JUU8</accession>
<gene>
    <name evidence="1" type="ORF">IBL28_16810</name>
</gene>
<organism evidence="1 2">
    <name type="scientific">Sinomicrobium weinanense</name>
    <dbReference type="NCBI Taxonomy" id="2842200"/>
    <lineage>
        <taxon>Bacteria</taxon>
        <taxon>Pseudomonadati</taxon>
        <taxon>Bacteroidota</taxon>
        <taxon>Flavobacteriia</taxon>
        <taxon>Flavobacteriales</taxon>
        <taxon>Flavobacteriaceae</taxon>
        <taxon>Sinomicrobium</taxon>
    </lineage>
</organism>
<keyword evidence="2" id="KW-1185">Reference proteome</keyword>
<proteinExistence type="predicted"/>
<evidence type="ECO:0000313" key="1">
    <source>
        <dbReference type="EMBL" id="MBC9797637.1"/>
    </source>
</evidence>
<dbReference type="PROSITE" id="PS51257">
    <property type="entry name" value="PROKAR_LIPOPROTEIN"/>
    <property type="match status" value="1"/>
</dbReference>
<name>A0A926JUU8_9FLAO</name>
<evidence type="ECO:0000313" key="2">
    <source>
        <dbReference type="Proteomes" id="UP000653730"/>
    </source>
</evidence>
<dbReference type="AlphaFoldDB" id="A0A926JUU8"/>
<dbReference type="RefSeq" id="WP_187966770.1">
    <property type="nucleotide sequence ID" value="NZ_JACVDC010000066.1"/>
</dbReference>